<evidence type="ECO:0000313" key="2">
    <source>
        <dbReference type="Proteomes" id="UP000293863"/>
    </source>
</evidence>
<organism evidence="1 2">
    <name type="scientific">Acinetobacter wuhouensis</name>
    <dbReference type="NCBI Taxonomy" id="1879050"/>
    <lineage>
        <taxon>Bacteria</taxon>
        <taxon>Pseudomonadati</taxon>
        <taxon>Pseudomonadota</taxon>
        <taxon>Gammaproteobacteria</taxon>
        <taxon>Moraxellales</taxon>
        <taxon>Moraxellaceae</taxon>
        <taxon>Acinetobacter</taxon>
    </lineage>
</organism>
<keyword evidence="2" id="KW-1185">Reference proteome</keyword>
<dbReference type="EMBL" id="SGSQ01000008">
    <property type="protein sequence ID" value="RZG47210.1"/>
    <property type="molecule type" value="Genomic_DNA"/>
</dbReference>
<comment type="caution">
    <text evidence="1">The sequence shown here is derived from an EMBL/GenBank/DDBJ whole genome shotgun (WGS) entry which is preliminary data.</text>
</comment>
<name>A0A4Q7AK47_9GAMM</name>
<dbReference type="Proteomes" id="UP000293863">
    <property type="component" value="Unassembled WGS sequence"/>
</dbReference>
<protein>
    <submittedName>
        <fullName evidence="1">Uncharacterized protein</fullName>
    </submittedName>
</protein>
<reference evidence="1 2" key="1">
    <citation type="submission" date="2019-02" db="EMBL/GenBank/DDBJ databases">
        <title>The Batch Genome Submission of Acinetobacter spp. strains.</title>
        <authorList>
            <person name="Qin J."/>
            <person name="Hu Y."/>
            <person name="Ye H."/>
            <person name="Wei L."/>
            <person name="Feng Y."/>
            <person name="Zong Z."/>
        </authorList>
    </citation>
    <scope>NUCLEOTIDE SEQUENCE [LARGE SCALE GENOMIC DNA]</scope>
    <source>
        <strain evidence="1 2">WCHAW060049</strain>
    </source>
</reference>
<proteinExistence type="predicted"/>
<sequence length="165" mass="19568">MLKQIRNKKIYLATLLLIGVVALTATLFHPIEQNDVDVEFQFMDEAFNEKELQVLISPYRKNICGYEDAENFDEIHQFIVLFNDRKMQDYQGKGISKAHDYFIYAKYKNQYARIKYQNTMRLGQNKTRIKLIFDQNSMNGKVFSDKSTVSKNHYDLPFLNYLDQL</sequence>
<dbReference type="RefSeq" id="WP_130168307.1">
    <property type="nucleotide sequence ID" value="NZ_SGSQ01000008.1"/>
</dbReference>
<evidence type="ECO:0000313" key="1">
    <source>
        <dbReference type="EMBL" id="RZG47210.1"/>
    </source>
</evidence>
<gene>
    <name evidence="1" type="ORF">EXU28_06475</name>
</gene>
<accession>A0A4Q7AK47</accession>
<dbReference type="AlphaFoldDB" id="A0A4Q7AK47"/>